<dbReference type="Pfam" id="PF00389">
    <property type="entry name" value="2-Hacid_dh"/>
    <property type="match status" value="1"/>
</dbReference>
<evidence type="ECO:0000256" key="3">
    <source>
        <dbReference type="ARBA" id="ARBA00023027"/>
    </source>
</evidence>
<keyword evidence="3" id="KW-0520">NAD</keyword>
<dbReference type="EMBL" id="JAMBOL010000010">
    <property type="protein sequence ID" value="MCM3714895.1"/>
    <property type="molecule type" value="Genomic_DNA"/>
</dbReference>
<evidence type="ECO:0000259" key="5">
    <source>
        <dbReference type="Pfam" id="PF00389"/>
    </source>
</evidence>
<organism evidence="7 8">
    <name type="scientific">Halalkalibacter oceani</name>
    <dbReference type="NCBI Taxonomy" id="1653776"/>
    <lineage>
        <taxon>Bacteria</taxon>
        <taxon>Bacillati</taxon>
        <taxon>Bacillota</taxon>
        <taxon>Bacilli</taxon>
        <taxon>Bacillales</taxon>
        <taxon>Bacillaceae</taxon>
        <taxon>Halalkalibacter</taxon>
    </lineage>
</organism>
<evidence type="ECO:0000313" key="7">
    <source>
        <dbReference type="EMBL" id="MCM3714895.1"/>
    </source>
</evidence>
<dbReference type="RefSeq" id="WP_251223662.1">
    <property type="nucleotide sequence ID" value="NZ_JAMBOL010000010.1"/>
</dbReference>
<reference evidence="7" key="1">
    <citation type="submission" date="2022-05" db="EMBL/GenBank/DDBJ databases">
        <title>Comparative Genomics of Spacecraft Associated Microbes.</title>
        <authorList>
            <person name="Tran M.T."/>
            <person name="Wright A."/>
            <person name="Seuylemezian A."/>
            <person name="Eisen J."/>
            <person name="Coil D."/>
        </authorList>
    </citation>
    <scope>NUCLEOTIDE SEQUENCE</scope>
    <source>
        <strain evidence="7">214.1.1</strain>
    </source>
</reference>
<dbReference type="SUPFAM" id="SSF51735">
    <property type="entry name" value="NAD(P)-binding Rossmann-fold domains"/>
    <property type="match status" value="1"/>
</dbReference>
<evidence type="ECO:0000256" key="1">
    <source>
        <dbReference type="ARBA" id="ARBA00005854"/>
    </source>
</evidence>
<keyword evidence="8" id="KW-1185">Reference proteome</keyword>
<protein>
    <submittedName>
        <fullName evidence="7">D-2-hydroxyacid dehydrogenase</fullName>
    </submittedName>
</protein>
<proteinExistence type="inferred from homology"/>
<dbReference type="InterPro" id="IPR006139">
    <property type="entry name" value="D-isomer_2_OHA_DH_cat_dom"/>
</dbReference>
<dbReference type="Proteomes" id="UP001139179">
    <property type="component" value="Unassembled WGS sequence"/>
</dbReference>
<sequence>MKLVTTINIPEKQLNELRESYPEITICHCHSEREAQPYLEEADIVLSDHLNFNPESIEKAPRLKWLQLTTAGVENIPFAKIAERGITVTNAKGIHGSQMGEYALGMMLAHTRKLLHYRGLQKKHQWEGGFIGGELAGKTVTIVGAGAIGSAIAEMCQVFGMNVNGVSRGGASKPHFDRIVKEEQWETLLPESSFVIVLLPLTPRTKHFIRQEHFTAMPRDCFFINLARGHVVKEADLITALESGQIGGAALDVFEKEPLGPESPLWEMENVFLTPHIAGNSDHYMEKVFRIVLDNVANFLANKPLKNQVDLQANY</sequence>
<dbReference type="GO" id="GO:0016616">
    <property type="term" value="F:oxidoreductase activity, acting on the CH-OH group of donors, NAD or NADP as acceptor"/>
    <property type="evidence" value="ECO:0007669"/>
    <property type="project" value="InterPro"/>
</dbReference>
<dbReference type="CDD" id="cd05300">
    <property type="entry name" value="2-Hacid_dh_1"/>
    <property type="match status" value="1"/>
</dbReference>
<dbReference type="PANTHER" id="PTHR43333">
    <property type="entry name" value="2-HACID_DH_C DOMAIN-CONTAINING PROTEIN"/>
    <property type="match status" value="1"/>
</dbReference>
<dbReference type="PANTHER" id="PTHR43333:SF1">
    <property type="entry name" value="D-ISOMER SPECIFIC 2-HYDROXYACID DEHYDROGENASE NAD-BINDING DOMAIN-CONTAINING PROTEIN"/>
    <property type="match status" value="1"/>
</dbReference>
<comment type="caution">
    <text evidence="7">The sequence shown here is derived from an EMBL/GenBank/DDBJ whole genome shotgun (WGS) entry which is preliminary data.</text>
</comment>
<evidence type="ECO:0000259" key="6">
    <source>
        <dbReference type="Pfam" id="PF02826"/>
    </source>
</evidence>
<evidence type="ECO:0000313" key="8">
    <source>
        <dbReference type="Proteomes" id="UP001139179"/>
    </source>
</evidence>
<name>A0A9X2DSR5_9BACI</name>
<accession>A0A9X2DSR5</accession>
<gene>
    <name evidence="7" type="ORF">M3202_12475</name>
</gene>
<dbReference type="InterPro" id="IPR036291">
    <property type="entry name" value="NAD(P)-bd_dom_sf"/>
</dbReference>
<evidence type="ECO:0000256" key="4">
    <source>
        <dbReference type="RuleBase" id="RU003719"/>
    </source>
</evidence>
<dbReference type="AlphaFoldDB" id="A0A9X2DSR5"/>
<dbReference type="Pfam" id="PF02826">
    <property type="entry name" value="2-Hacid_dh_C"/>
    <property type="match status" value="1"/>
</dbReference>
<evidence type="ECO:0000256" key="2">
    <source>
        <dbReference type="ARBA" id="ARBA00023002"/>
    </source>
</evidence>
<dbReference type="GO" id="GO:0051287">
    <property type="term" value="F:NAD binding"/>
    <property type="evidence" value="ECO:0007669"/>
    <property type="project" value="InterPro"/>
</dbReference>
<dbReference type="SUPFAM" id="SSF52283">
    <property type="entry name" value="Formate/glycerate dehydrogenase catalytic domain-like"/>
    <property type="match status" value="1"/>
</dbReference>
<comment type="similarity">
    <text evidence="1 4">Belongs to the D-isomer specific 2-hydroxyacid dehydrogenase family.</text>
</comment>
<feature type="domain" description="D-isomer specific 2-hydroxyacid dehydrogenase NAD-binding" evidence="6">
    <location>
        <begin position="104"/>
        <end position="278"/>
    </location>
</feature>
<dbReference type="Gene3D" id="3.40.50.720">
    <property type="entry name" value="NAD(P)-binding Rossmann-like Domain"/>
    <property type="match status" value="2"/>
</dbReference>
<feature type="domain" description="D-isomer specific 2-hydroxyacid dehydrogenase catalytic" evidence="5">
    <location>
        <begin position="8"/>
        <end position="309"/>
    </location>
</feature>
<dbReference type="InterPro" id="IPR006140">
    <property type="entry name" value="D-isomer_DH_NAD-bd"/>
</dbReference>
<keyword evidence="2 4" id="KW-0560">Oxidoreductase</keyword>